<dbReference type="GO" id="GO:0003690">
    <property type="term" value="F:double-stranded DNA binding"/>
    <property type="evidence" value="ECO:0007669"/>
    <property type="project" value="TreeGrafter"/>
</dbReference>
<keyword evidence="2" id="KW-1185">Reference proteome</keyword>
<name>A0A1I8JMX7_9PLAT</name>
<dbReference type="GO" id="GO:0001671">
    <property type="term" value="F:ATPase activator activity"/>
    <property type="evidence" value="ECO:0007669"/>
    <property type="project" value="InterPro"/>
</dbReference>
<dbReference type="Gene3D" id="3.30.70.2610">
    <property type="match status" value="1"/>
</dbReference>
<dbReference type="GO" id="GO:0006289">
    <property type="term" value="P:nucleotide-excision repair"/>
    <property type="evidence" value="ECO:0007669"/>
    <property type="project" value="InterPro"/>
</dbReference>
<feature type="region of interest" description="Disordered" evidence="1">
    <location>
        <begin position="569"/>
        <end position="592"/>
    </location>
</feature>
<dbReference type="PANTHER" id="PTHR13152">
    <property type="entry name" value="TFIIH, POLYPEPTIDE 4"/>
    <property type="match status" value="1"/>
</dbReference>
<organism evidence="2 3">
    <name type="scientific">Macrostomum lignano</name>
    <dbReference type="NCBI Taxonomy" id="282301"/>
    <lineage>
        <taxon>Eukaryota</taxon>
        <taxon>Metazoa</taxon>
        <taxon>Spiralia</taxon>
        <taxon>Lophotrochozoa</taxon>
        <taxon>Platyhelminthes</taxon>
        <taxon>Rhabditophora</taxon>
        <taxon>Macrostomorpha</taxon>
        <taxon>Macrostomida</taxon>
        <taxon>Macrostomidae</taxon>
        <taxon>Macrostomum</taxon>
    </lineage>
</organism>
<evidence type="ECO:0000256" key="1">
    <source>
        <dbReference type="SAM" id="MobiDB-lite"/>
    </source>
</evidence>
<dbReference type="PANTHER" id="PTHR13152:SF0">
    <property type="entry name" value="GENERAL TRANSCRIPTION FACTOR IIH SUBUNIT 4"/>
    <property type="match status" value="1"/>
</dbReference>
<dbReference type="GO" id="GO:0005675">
    <property type="term" value="C:transcription factor TFIIH holo complex"/>
    <property type="evidence" value="ECO:0007669"/>
    <property type="project" value="TreeGrafter"/>
</dbReference>
<sequence length="611" mass="66444">EPPSRTARRRPGLVRKPAPQLDSAGSGQRRSQHRTVGPVRQEHWDSLLQFMALTCPKPSNLLFQLSSATLGRSYPTACLPKSQPAVTPASSLRAALGCCVLRRKRYPGRFYPTRLATRATSGRLDWPILPEAADGSGGGDGGVQPCRCPSATEPRPGDMDLTGECTRGPQLCRKKSIKYWPSTLVFGGVVQMETRFVALVALFTQPRSPIPSFWPSHAVNITAQSVADALSHGITARQLLAHPQLRQRQLPTVLPPTVCDQMLLWERERRNRFTFTDSVLYEKKKQHQTPIESSSSSSSASSESSDLESFTCPVCLSVMACSGDWCSLVCPLCRRRLSVWMRRARNPELLVNQDKWRRIQQLHPRLVEVVEAGGSADNGAERRQLAQPGELQAECSRAAEEAASLALIRRLRLAEATATAMSPAEQSMAEDIALADVRARRPACRSANSAPSRLTSDESSAIVDNRCRACSLASRRPPTCAATRLTASGRSSISISGLQAMPLTPTKPAQFYAGIHSVRIGGYARLRKSLHRPKATKAARVAELPRPLPPPLCLISGGGRPRRLLLRSASVQETASTSSTTSTKPSSRCLRSQMSVVVESPAATAGLKRAC</sequence>
<accession>A0A1I8JMX7</accession>
<protein>
    <submittedName>
        <fullName evidence="3">General transcription factor IIH subunit 4</fullName>
    </submittedName>
</protein>
<feature type="compositionally biased region" description="Basic residues" evidence="1">
    <location>
        <begin position="1"/>
        <end position="13"/>
    </location>
</feature>
<evidence type="ECO:0000313" key="2">
    <source>
        <dbReference type="Proteomes" id="UP000095280"/>
    </source>
</evidence>
<dbReference type="Proteomes" id="UP000095280">
    <property type="component" value="Unplaced"/>
</dbReference>
<feature type="region of interest" description="Disordered" evidence="1">
    <location>
        <begin position="134"/>
        <end position="161"/>
    </location>
</feature>
<reference evidence="3" key="1">
    <citation type="submission" date="2016-11" db="UniProtKB">
        <authorList>
            <consortium name="WormBaseParasite"/>
        </authorList>
    </citation>
    <scope>IDENTIFICATION</scope>
</reference>
<evidence type="ECO:0000313" key="3">
    <source>
        <dbReference type="WBParaSite" id="snap_masked-unitig_28414-processed-gene-0.1-mRNA-1"/>
    </source>
</evidence>
<dbReference type="GO" id="GO:0000439">
    <property type="term" value="C:transcription factor TFIIH core complex"/>
    <property type="evidence" value="ECO:0007669"/>
    <property type="project" value="InterPro"/>
</dbReference>
<dbReference type="AlphaFoldDB" id="A0A1I8JMX7"/>
<feature type="region of interest" description="Disordered" evidence="1">
    <location>
        <begin position="1"/>
        <end position="38"/>
    </location>
</feature>
<dbReference type="InterPro" id="IPR004598">
    <property type="entry name" value="TFIIH_p52/Tfb2"/>
</dbReference>
<feature type="compositionally biased region" description="Low complexity" evidence="1">
    <location>
        <begin position="569"/>
        <end position="587"/>
    </location>
</feature>
<dbReference type="WBParaSite" id="snap_masked-unitig_28414-processed-gene-0.1-mRNA-1">
    <property type="protein sequence ID" value="snap_masked-unitig_28414-processed-gene-0.1-mRNA-1"/>
    <property type="gene ID" value="snap_masked-unitig_28414-processed-gene-0.1"/>
</dbReference>
<proteinExistence type="predicted"/>